<organism evidence="1 2">
    <name type="scientific">Penicillium nordicum</name>
    <dbReference type="NCBI Taxonomy" id="229535"/>
    <lineage>
        <taxon>Eukaryota</taxon>
        <taxon>Fungi</taxon>
        <taxon>Dikarya</taxon>
        <taxon>Ascomycota</taxon>
        <taxon>Pezizomycotina</taxon>
        <taxon>Eurotiomycetes</taxon>
        <taxon>Eurotiomycetidae</taxon>
        <taxon>Eurotiales</taxon>
        <taxon>Aspergillaceae</taxon>
        <taxon>Penicillium</taxon>
    </lineage>
</organism>
<evidence type="ECO:0000313" key="2">
    <source>
        <dbReference type="Proteomes" id="UP000037696"/>
    </source>
</evidence>
<protein>
    <submittedName>
        <fullName evidence="1">Uncharacterized protein</fullName>
    </submittedName>
</protein>
<name>A0A0M9W9S7_9EURO</name>
<proteinExistence type="predicted"/>
<keyword evidence="2" id="KW-1185">Reference proteome</keyword>
<evidence type="ECO:0000313" key="1">
    <source>
        <dbReference type="EMBL" id="KOS36599.1"/>
    </source>
</evidence>
<dbReference type="AlphaFoldDB" id="A0A0M9W9S7"/>
<feature type="non-terminal residue" evidence="1">
    <location>
        <position position="1"/>
    </location>
</feature>
<dbReference type="EMBL" id="LHQQ01000421">
    <property type="protein sequence ID" value="KOS36599.1"/>
    <property type="molecule type" value="Genomic_DNA"/>
</dbReference>
<sequence length="35" mass="3945">IDMSAQVPEDLRRSTLEVSFRVQAGSALCFAWCRT</sequence>
<accession>A0A0M9W9S7</accession>
<dbReference type="Proteomes" id="UP000037696">
    <property type="component" value="Unassembled WGS sequence"/>
</dbReference>
<reference evidence="1 2" key="1">
    <citation type="submission" date="2015-08" db="EMBL/GenBank/DDBJ databases">
        <title>Genome sequencing of Penicillium nordicum.</title>
        <authorList>
            <person name="Nguyen H.D."/>
            <person name="Seifert K.A."/>
        </authorList>
    </citation>
    <scope>NUCLEOTIDE SEQUENCE [LARGE SCALE GENOMIC DNA]</scope>
    <source>
        <strain evidence="1 2">DAOMC 185683</strain>
    </source>
</reference>
<gene>
    <name evidence="1" type="ORF">ACN38_g12644</name>
</gene>
<comment type="caution">
    <text evidence="1">The sequence shown here is derived from an EMBL/GenBank/DDBJ whole genome shotgun (WGS) entry which is preliminary data.</text>
</comment>